<keyword evidence="4 7" id="KW-0472">Membrane</keyword>
<feature type="transmembrane region" description="Helical" evidence="7">
    <location>
        <begin position="538"/>
        <end position="559"/>
    </location>
</feature>
<proteinExistence type="predicted"/>
<feature type="transmembrane region" description="Helical" evidence="7">
    <location>
        <begin position="75"/>
        <end position="92"/>
    </location>
</feature>
<feature type="transmembrane region" description="Helical" evidence="7">
    <location>
        <begin position="272"/>
        <end position="293"/>
    </location>
</feature>
<feature type="transmembrane region" description="Helical" evidence="7">
    <location>
        <begin position="370"/>
        <end position="390"/>
    </location>
</feature>
<evidence type="ECO:0000256" key="3">
    <source>
        <dbReference type="ARBA" id="ARBA00022989"/>
    </source>
</evidence>
<feature type="transmembrane region" description="Helical" evidence="7">
    <location>
        <begin position="402"/>
        <end position="422"/>
    </location>
</feature>
<dbReference type="Pfam" id="PF07690">
    <property type="entry name" value="MFS_1"/>
    <property type="match status" value="1"/>
</dbReference>
<evidence type="ECO:0000313" key="10">
    <source>
        <dbReference type="Proteomes" id="UP000567885"/>
    </source>
</evidence>
<feature type="transmembrane region" description="Helical" evidence="7">
    <location>
        <begin position="338"/>
        <end position="358"/>
    </location>
</feature>
<feature type="transmembrane region" description="Helical" evidence="7">
    <location>
        <begin position="202"/>
        <end position="225"/>
    </location>
</feature>
<keyword evidence="3 7" id="KW-1133">Transmembrane helix</keyword>
<feature type="transmembrane region" description="Helical" evidence="7">
    <location>
        <begin position="169"/>
        <end position="190"/>
    </location>
</feature>
<dbReference type="OrthoDB" id="10021397at2759"/>
<dbReference type="PROSITE" id="PS50850">
    <property type="entry name" value="MFS"/>
    <property type="match status" value="1"/>
</dbReference>
<dbReference type="AlphaFoldDB" id="A0A8H5TJF3"/>
<feature type="region of interest" description="Disordered" evidence="6">
    <location>
        <begin position="1"/>
        <end position="34"/>
    </location>
</feature>
<organism evidence="9 10">
    <name type="scientific">Fusarium heterosporum</name>
    <dbReference type="NCBI Taxonomy" id="42747"/>
    <lineage>
        <taxon>Eukaryota</taxon>
        <taxon>Fungi</taxon>
        <taxon>Dikarya</taxon>
        <taxon>Ascomycota</taxon>
        <taxon>Pezizomycotina</taxon>
        <taxon>Sordariomycetes</taxon>
        <taxon>Hypocreomycetidae</taxon>
        <taxon>Hypocreales</taxon>
        <taxon>Nectriaceae</taxon>
        <taxon>Fusarium</taxon>
        <taxon>Fusarium heterosporum species complex</taxon>
    </lineage>
</organism>
<feature type="transmembrane region" description="Helical" evidence="7">
    <location>
        <begin position="428"/>
        <end position="450"/>
    </location>
</feature>
<sequence length="606" mass="64910">MTLSTGSRFSDVDISSTDDVSPHHTVTSPSEGDLSVVADVDSSSSTLVTEQYDQDANSDMESIGGQRNVDLSRKTMLISMTSLSICLFVAFLDQTSVSTATPALAGDLKTGTSTSWIGTSFLISSTAFQLINGRLSDIFGRKNMLLICLFLMGIGDLACGFAKTPMQLYALRAIAGIGGGGVNSIVMIIISDITSLQNRGYYQGLTGAISGLAGIGPFLGGVIVQSASWRWVFWMMPIITLPTAGIIWFYLPLKHQSGGYMDSVKKIDYGGAVLNIASTVLLLVSISGGGVSYAWTSAFFISTIVISIVLTALFVLYEWKIAKLPIMPLRLYRDPHCWALYLQSFLMGIAYFGNFFYLPLYFQCVLGYNALAAGAIILPLVIPIAAAPVLSGQYMSGVGSYMHCILVGFAVWTLGNGLTLLFDGNTKLGPLICILIVDGIGVGLTLQPVLMGMYANGRSGDRAVITGLRNFIRTIGGAFGVVIPGVILSNTLEKQLGGKGIVPDDIIGQLTSSTYSLDSMGLSQDGQDRVLEAYMQGLYFVFVFFTVCTALSLFLTFWVGNKNLKTSPIAESASSLSNDESSADESRPEDRCSSQMDIEKGRRTAE</sequence>
<keyword evidence="10" id="KW-1185">Reference proteome</keyword>
<dbReference type="InterPro" id="IPR036259">
    <property type="entry name" value="MFS_trans_sf"/>
</dbReference>
<dbReference type="EMBL" id="JAAGWQ010000069">
    <property type="protein sequence ID" value="KAF5671198.1"/>
    <property type="molecule type" value="Genomic_DNA"/>
</dbReference>
<dbReference type="GO" id="GO:0005886">
    <property type="term" value="C:plasma membrane"/>
    <property type="evidence" value="ECO:0007669"/>
    <property type="project" value="TreeGrafter"/>
</dbReference>
<evidence type="ECO:0000256" key="6">
    <source>
        <dbReference type="SAM" id="MobiDB-lite"/>
    </source>
</evidence>
<reference evidence="9 10" key="1">
    <citation type="submission" date="2020-05" db="EMBL/GenBank/DDBJ databases">
        <title>Identification and distribution of gene clusters putatively required for synthesis of sphingolipid metabolism inhibitors in phylogenetically diverse species of the filamentous fungus Fusarium.</title>
        <authorList>
            <person name="Kim H.-S."/>
            <person name="Busman M."/>
            <person name="Brown D.W."/>
            <person name="Divon H."/>
            <person name="Uhlig S."/>
            <person name="Proctor R.H."/>
        </authorList>
    </citation>
    <scope>NUCLEOTIDE SEQUENCE [LARGE SCALE GENOMIC DNA]</scope>
    <source>
        <strain evidence="9 10">NRRL 20693</strain>
    </source>
</reference>
<name>A0A8H5TJF3_FUSHE</name>
<feature type="region of interest" description="Disordered" evidence="6">
    <location>
        <begin position="570"/>
        <end position="606"/>
    </location>
</feature>
<dbReference type="PANTHER" id="PTHR23501:SF78">
    <property type="entry name" value="MAJOR FACILITATOR SUPERFAMILY (MFS) PROFILE DOMAIN-CONTAINING PROTEIN-RELATED"/>
    <property type="match status" value="1"/>
</dbReference>
<evidence type="ECO:0000256" key="7">
    <source>
        <dbReference type="SAM" id="Phobius"/>
    </source>
</evidence>
<evidence type="ECO:0000259" key="8">
    <source>
        <dbReference type="PROSITE" id="PS50850"/>
    </source>
</evidence>
<feature type="transmembrane region" description="Helical" evidence="7">
    <location>
        <begin position="143"/>
        <end position="163"/>
    </location>
</feature>
<dbReference type="Gene3D" id="1.20.1250.20">
    <property type="entry name" value="MFS general substrate transporter like domains"/>
    <property type="match status" value="2"/>
</dbReference>
<feature type="compositionally biased region" description="Low complexity" evidence="6">
    <location>
        <begin position="570"/>
        <end position="580"/>
    </location>
</feature>
<dbReference type="Proteomes" id="UP000567885">
    <property type="component" value="Unassembled WGS sequence"/>
</dbReference>
<keyword evidence="2 7" id="KW-0812">Transmembrane</keyword>
<comment type="caution">
    <text evidence="9">The sequence shown here is derived from an EMBL/GenBank/DDBJ whole genome shotgun (WGS) entry which is preliminary data.</text>
</comment>
<protein>
    <submittedName>
        <fullName evidence="9">Major facilitator superfamily transporter</fullName>
    </submittedName>
</protein>
<dbReference type="InterPro" id="IPR011701">
    <property type="entry name" value="MFS"/>
</dbReference>
<evidence type="ECO:0000256" key="5">
    <source>
        <dbReference type="ARBA" id="ARBA00023180"/>
    </source>
</evidence>
<keyword evidence="5" id="KW-0325">Glycoprotein</keyword>
<dbReference type="SUPFAM" id="SSF103473">
    <property type="entry name" value="MFS general substrate transporter"/>
    <property type="match status" value="2"/>
</dbReference>
<evidence type="ECO:0000313" key="9">
    <source>
        <dbReference type="EMBL" id="KAF5671198.1"/>
    </source>
</evidence>
<gene>
    <name evidence="9" type="ORF">FHETE_4167</name>
</gene>
<feature type="domain" description="Major facilitator superfamily (MFS) profile" evidence="8">
    <location>
        <begin position="79"/>
        <end position="564"/>
    </location>
</feature>
<feature type="transmembrane region" description="Helical" evidence="7">
    <location>
        <begin position="471"/>
        <end position="489"/>
    </location>
</feature>
<dbReference type="GO" id="GO:0022857">
    <property type="term" value="F:transmembrane transporter activity"/>
    <property type="evidence" value="ECO:0007669"/>
    <property type="project" value="InterPro"/>
</dbReference>
<feature type="transmembrane region" description="Helical" evidence="7">
    <location>
        <begin position="231"/>
        <end position="251"/>
    </location>
</feature>
<comment type="subcellular location">
    <subcellularLocation>
        <location evidence="1">Membrane</location>
        <topology evidence="1">Multi-pass membrane protein</topology>
    </subcellularLocation>
</comment>
<dbReference type="PANTHER" id="PTHR23501">
    <property type="entry name" value="MAJOR FACILITATOR SUPERFAMILY"/>
    <property type="match status" value="1"/>
</dbReference>
<evidence type="ECO:0000256" key="1">
    <source>
        <dbReference type="ARBA" id="ARBA00004141"/>
    </source>
</evidence>
<accession>A0A8H5TJF3</accession>
<feature type="transmembrane region" description="Helical" evidence="7">
    <location>
        <begin position="299"/>
        <end position="317"/>
    </location>
</feature>
<feature type="compositionally biased region" description="Basic and acidic residues" evidence="6">
    <location>
        <begin position="584"/>
        <end position="606"/>
    </location>
</feature>
<evidence type="ECO:0000256" key="4">
    <source>
        <dbReference type="ARBA" id="ARBA00023136"/>
    </source>
</evidence>
<dbReference type="InterPro" id="IPR020846">
    <property type="entry name" value="MFS_dom"/>
</dbReference>
<evidence type="ECO:0000256" key="2">
    <source>
        <dbReference type="ARBA" id="ARBA00022692"/>
    </source>
</evidence>